<dbReference type="PANTHER" id="PTHR43811">
    <property type="entry name" value="FKBP-TYPE PEPTIDYL-PROLYL CIS-TRANS ISOMERASE FKPA"/>
    <property type="match status" value="1"/>
</dbReference>
<dbReference type="GO" id="GO:0006457">
    <property type="term" value="P:protein folding"/>
    <property type="evidence" value="ECO:0007669"/>
    <property type="project" value="InterPro"/>
</dbReference>
<evidence type="ECO:0000256" key="4">
    <source>
        <dbReference type="ARBA" id="ARBA00023235"/>
    </source>
</evidence>
<feature type="chain" id="PRO_5039709609" description="Peptidyl-prolyl cis-trans isomerase" evidence="7">
    <location>
        <begin position="21"/>
        <end position="260"/>
    </location>
</feature>
<keyword evidence="4 5" id="KW-0413">Isomerase</keyword>
<dbReference type="PROSITE" id="PS50059">
    <property type="entry name" value="FKBP_PPIASE"/>
    <property type="match status" value="1"/>
</dbReference>
<dbReference type="PANTHER" id="PTHR43811:SF19">
    <property type="entry name" value="39 KDA FK506-BINDING NUCLEAR PROTEIN"/>
    <property type="match status" value="1"/>
</dbReference>
<dbReference type="InterPro" id="IPR000774">
    <property type="entry name" value="PPIase_FKBP_N"/>
</dbReference>
<feature type="signal peptide" evidence="7">
    <location>
        <begin position="1"/>
        <end position="20"/>
    </location>
</feature>
<evidence type="ECO:0000256" key="5">
    <source>
        <dbReference type="PROSITE-ProRule" id="PRU00277"/>
    </source>
</evidence>
<evidence type="ECO:0000256" key="7">
    <source>
        <dbReference type="SAM" id="SignalP"/>
    </source>
</evidence>
<comment type="catalytic activity">
    <reaction evidence="1 5 6">
        <text>[protein]-peptidylproline (omega=180) = [protein]-peptidylproline (omega=0)</text>
        <dbReference type="Rhea" id="RHEA:16237"/>
        <dbReference type="Rhea" id="RHEA-COMP:10747"/>
        <dbReference type="Rhea" id="RHEA-COMP:10748"/>
        <dbReference type="ChEBI" id="CHEBI:83833"/>
        <dbReference type="ChEBI" id="CHEBI:83834"/>
        <dbReference type="EC" id="5.2.1.8"/>
    </reaction>
</comment>
<dbReference type="EMBL" id="JADIMQ010000074">
    <property type="protein sequence ID" value="MBO8448633.1"/>
    <property type="molecule type" value="Genomic_DNA"/>
</dbReference>
<evidence type="ECO:0000256" key="2">
    <source>
        <dbReference type="ARBA" id="ARBA00006577"/>
    </source>
</evidence>
<dbReference type="InterPro" id="IPR046357">
    <property type="entry name" value="PPIase_dom_sf"/>
</dbReference>
<dbReference type="GO" id="GO:0003755">
    <property type="term" value="F:peptidyl-prolyl cis-trans isomerase activity"/>
    <property type="evidence" value="ECO:0007669"/>
    <property type="project" value="UniProtKB-UniRule"/>
</dbReference>
<proteinExistence type="inferred from homology"/>
<dbReference type="InterPro" id="IPR001179">
    <property type="entry name" value="PPIase_FKBP_dom"/>
</dbReference>
<dbReference type="EC" id="5.2.1.8" evidence="6"/>
<dbReference type="Gene3D" id="1.10.287.460">
    <property type="entry name" value="Peptidyl-prolyl cis-trans isomerase, FKBP-type, N-terminal domain"/>
    <property type="match status" value="1"/>
</dbReference>
<feature type="domain" description="PPIase FKBP-type" evidence="8">
    <location>
        <begin position="164"/>
        <end position="249"/>
    </location>
</feature>
<dbReference type="SUPFAM" id="SSF54534">
    <property type="entry name" value="FKBP-like"/>
    <property type="match status" value="1"/>
</dbReference>
<comment type="caution">
    <text evidence="9">The sequence shown here is derived from an EMBL/GenBank/DDBJ whole genome shotgun (WGS) entry which is preliminary data.</text>
</comment>
<evidence type="ECO:0000256" key="6">
    <source>
        <dbReference type="RuleBase" id="RU003915"/>
    </source>
</evidence>
<dbReference type="Pfam" id="PF00254">
    <property type="entry name" value="FKBP_C"/>
    <property type="match status" value="1"/>
</dbReference>
<gene>
    <name evidence="9" type="ORF">IAC29_05110</name>
</gene>
<dbReference type="AlphaFoldDB" id="A0A9D9EJI8"/>
<evidence type="ECO:0000256" key="1">
    <source>
        <dbReference type="ARBA" id="ARBA00000971"/>
    </source>
</evidence>
<evidence type="ECO:0000256" key="3">
    <source>
        <dbReference type="ARBA" id="ARBA00023110"/>
    </source>
</evidence>
<organism evidence="9 10">
    <name type="scientific">Candidatus Cryptobacteroides merdigallinarum</name>
    <dbReference type="NCBI Taxonomy" id="2840770"/>
    <lineage>
        <taxon>Bacteria</taxon>
        <taxon>Pseudomonadati</taxon>
        <taxon>Bacteroidota</taxon>
        <taxon>Bacteroidia</taxon>
        <taxon>Bacteroidales</taxon>
        <taxon>Candidatus Cryptobacteroides</taxon>
    </lineage>
</organism>
<reference evidence="9" key="1">
    <citation type="submission" date="2020-10" db="EMBL/GenBank/DDBJ databases">
        <authorList>
            <person name="Gilroy R."/>
        </authorList>
    </citation>
    <scope>NUCLEOTIDE SEQUENCE</scope>
    <source>
        <strain evidence="9">20514</strain>
    </source>
</reference>
<dbReference type="Gene3D" id="3.10.50.40">
    <property type="match status" value="1"/>
</dbReference>
<comment type="similarity">
    <text evidence="2 6">Belongs to the FKBP-type PPIase family.</text>
</comment>
<reference evidence="9" key="2">
    <citation type="journal article" date="2021" name="PeerJ">
        <title>Extensive microbial diversity within the chicken gut microbiome revealed by metagenomics and culture.</title>
        <authorList>
            <person name="Gilroy R."/>
            <person name="Ravi A."/>
            <person name="Getino M."/>
            <person name="Pursley I."/>
            <person name="Horton D.L."/>
            <person name="Alikhan N.F."/>
            <person name="Baker D."/>
            <person name="Gharbi K."/>
            <person name="Hall N."/>
            <person name="Watson M."/>
            <person name="Adriaenssens E.M."/>
            <person name="Foster-Nyarko E."/>
            <person name="Jarju S."/>
            <person name="Secka A."/>
            <person name="Antonio M."/>
            <person name="Oren A."/>
            <person name="Chaudhuri R.R."/>
            <person name="La Ragione R."/>
            <person name="Hildebrand F."/>
            <person name="Pallen M.J."/>
        </authorList>
    </citation>
    <scope>NUCLEOTIDE SEQUENCE</scope>
    <source>
        <strain evidence="9">20514</strain>
    </source>
</reference>
<dbReference type="Pfam" id="PF01346">
    <property type="entry name" value="FKBP_N"/>
    <property type="match status" value="1"/>
</dbReference>
<accession>A0A9D9EJI8</accession>
<dbReference type="Proteomes" id="UP000810252">
    <property type="component" value="Unassembled WGS sequence"/>
</dbReference>
<dbReference type="InterPro" id="IPR036944">
    <property type="entry name" value="PPIase_FKBP_N_sf"/>
</dbReference>
<keyword evidence="3 5" id="KW-0697">Rotamase</keyword>
<evidence type="ECO:0000313" key="9">
    <source>
        <dbReference type="EMBL" id="MBO8448633.1"/>
    </source>
</evidence>
<keyword evidence="7" id="KW-0732">Signal</keyword>
<protein>
    <recommendedName>
        <fullName evidence="6">Peptidyl-prolyl cis-trans isomerase</fullName>
        <ecNumber evidence="6">5.2.1.8</ecNumber>
    </recommendedName>
</protein>
<evidence type="ECO:0000259" key="8">
    <source>
        <dbReference type="PROSITE" id="PS50059"/>
    </source>
</evidence>
<sequence>MKTIKILSAAAIIAAMTASCTSTPKSITVEKDGETRTISLPDAALTDSVSYLIGINFGYFIKANNFGEDLNYAKIKKGMMDFIKAEGQMNSPEFNAQFDISPDEMNQVFNKFITARHEFESESNKAAGEAFLKENAQKDGIITTESGLQYQILEAGNDVKPGEKDTVFVHYTGTLIDGTEFDASDPEKDPVRMQMNRVIKGWTEGLQFIGEGGKIKLFIPADLGYGERGTGAIKPNSTLLFDVELVKVGKVADEEEKTEK</sequence>
<name>A0A9D9EJI8_9BACT</name>
<dbReference type="PROSITE" id="PS51257">
    <property type="entry name" value="PROKAR_LIPOPROTEIN"/>
    <property type="match status" value="1"/>
</dbReference>
<evidence type="ECO:0000313" key="10">
    <source>
        <dbReference type="Proteomes" id="UP000810252"/>
    </source>
</evidence>